<organism evidence="9 10">
    <name type="scientific">Lachancea meyersii CBS 8951</name>
    <dbReference type="NCBI Taxonomy" id="1266667"/>
    <lineage>
        <taxon>Eukaryota</taxon>
        <taxon>Fungi</taxon>
        <taxon>Dikarya</taxon>
        <taxon>Ascomycota</taxon>
        <taxon>Saccharomycotina</taxon>
        <taxon>Saccharomycetes</taxon>
        <taxon>Saccharomycetales</taxon>
        <taxon>Saccharomycetaceae</taxon>
        <taxon>Lachancea</taxon>
    </lineage>
</organism>
<keyword evidence="10" id="KW-1185">Reference proteome</keyword>
<dbReference type="Pfam" id="PF00083">
    <property type="entry name" value="Sugar_tr"/>
    <property type="match status" value="1"/>
</dbReference>
<evidence type="ECO:0000313" key="9">
    <source>
        <dbReference type="EMBL" id="SCU94985.1"/>
    </source>
</evidence>
<keyword evidence="3" id="KW-0813">Transport</keyword>
<dbReference type="Gene3D" id="1.20.1250.20">
    <property type="entry name" value="MFS general substrate transporter like domains"/>
    <property type="match status" value="2"/>
</dbReference>
<evidence type="ECO:0000313" key="10">
    <source>
        <dbReference type="Proteomes" id="UP000191144"/>
    </source>
</evidence>
<keyword evidence="5 7" id="KW-1133">Transmembrane helix</keyword>
<feature type="transmembrane region" description="Helical" evidence="7">
    <location>
        <begin position="393"/>
        <end position="413"/>
    </location>
</feature>
<feature type="transmembrane region" description="Helical" evidence="7">
    <location>
        <begin position="47"/>
        <end position="69"/>
    </location>
</feature>
<evidence type="ECO:0000256" key="4">
    <source>
        <dbReference type="ARBA" id="ARBA00022692"/>
    </source>
</evidence>
<feature type="transmembrane region" description="Helical" evidence="7">
    <location>
        <begin position="487"/>
        <end position="505"/>
    </location>
</feature>
<dbReference type="InterPro" id="IPR050814">
    <property type="entry name" value="Myo-inositol_Transporter"/>
</dbReference>
<proteinExistence type="inferred from homology"/>
<accession>A0A1G4JVM2</accession>
<feature type="transmembrane region" description="Helical" evidence="7">
    <location>
        <begin position="204"/>
        <end position="222"/>
    </location>
</feature>
<dbReference type="PROSITE" id="PS50850">
    <property type="entry name" value="MFS"/>
    <property type="match status" value="1"/>
</dbReference>
<name>A0A1G4JVM2_9SACH</name>
<dbReference type="PRINTS" id="PR00171">
    <property type="entry name" value="SUGRTRNSPORT"/>
</dbReference>
<dbReference type="PANTHER" id="PTHR48020:SF12">
    <property type="entry name" value="PROTON MYO-INOSITOL COTRANSPORTER"/>
    <property type="match status" value="1"/>
</dbReference>
<dbReference type="AlphaFoldDB" id="A0A1G4JVM2"/>
<dbReference type="InterPro" id="IPR020846">
    <property type="entry name" value="MFS_dom"/>
</dbReference>
<dbReference type="InterPro" id="IPR003663">
    <property type="entry name" value="Sugar/inositol_transpt"/>
</dbReference>
<evidence type="ECO:0000256" key="1">
    <source>
        <dbReference type="ARBA" id="ARBA00004141"/>
    </source>
</evidence>
<dbReference type="PROSITE" id="PS00216">
    <property type="entry name" value="SUGAR_TRANSPORT_1"/>
    <property type="match status" value="1"/>
</dbReference>
<dbReference type="SUPFAM" id="SSF103473">
    <property type="entry name" value="MFS general substrate transporter"/>
    <property type="match status" value="1"/>
</dbReference>
<feature type="transmembrane region" description="Helical" evidence="7">
    <location>
        <begin position="454"/>
        <end position="475"/>
    </location>
</feature>
<dbReference type="PANTHER" id="PTHR48020">
    <property type="entry name" value="PROTON MYO-INOSITOL COTRANSPORTER"/>
    <property type="match status" value="1"/>
</dbReference>
<dbReference type="InterPro" id="IPR036259">
    <property type="entry name" value="MFS_trans_sf"/>
</dbReference>
<evidence type="ECO:0000256" key="3">
    <source>
        <dbReference type="ARBA" id="ARBA00022448"/>
    </source>
</evidence>
<feature type="transmembrane region" description="Helical" evidence="7">
    <location>
        <begin position="419"/>
        <end position="442"/>
    </location>
</feature>
<keyword evidence="6 7" id="KW-0472">Membrane</keyword>
<sequence>MATESPSLQTRNDHYTDIYRTYSQATDTTANDIDLRKYPLSWKTVKIYMSASIGGLLFGYDGGAIAGVLLAIRPQDLQLEDLKDYQKGLITGTAGFGAFCGSICAFPLADRLGRKRTIGLCSVLFTLAAIIMALAKSLSVLVAGRLILGTAVGIAAQCVPIYLSEVSPSSARGTILALNTLAITSGQLLACTLSWFIINQPYAWRLLFALGGLPAVMLLILLKSLPESPRWLLLTGSPQEARESLCVIYPKASDVQIINKMVKIMRNMSIIHREGENSPLLSRERPAHTILGNSAEAENEVMQRANITTDLQWPQSEIATKMDSRTRRALFVGCILMFFQQATGFNAFVYYSPLIFSEIGVDDSLLPAVAVAFINFVFTGVAMRVVDRSGRRSVLLTTVWIMTLGLIVCSVGFQYKVSAIFLIALLVYVAAYAVGMGTVPWMSVEFLPLSHRSFGASCITCTNWLTNSAISFSFLPLVKEFGNEFTMTLFALMTALDWFFIYFWYPEVKGLSLEEIGQVFEDGIDVHYVYRKYH</sequence>
<gene>
    <name evidence="9" type="ORF">LAME_0F10220G</name>
</gene>
<feature type="transmembrane region" description="Helical" evidence="7">
    <location>
        <begin position="116"/>
        <end position="135"/>
    </location>
</feature>
<feature type="transmembrane region" description="Helical" evidence="7">
    <location>
        <begin position="89"/>
        <end position="109"/>
    </location>
</feature>
<comment type="similarity">
    <text evidence="2">Belongs to the major facilitator superfamily. Sugar transporter (TC 2.A.1.1) family.</text>
</comment>
<evidence type="ECO:0000256" key="7">
    <source>
        <dbReference type="SAM" id="Phobius"/>
    </source>
</evidence>
<dbReference type="GO" id="GO:0005366">
    <property type="term" value="F:myo-inositol:proton symporter activity"/>
    <property type="evidence" value="ECO:0007669"/>
    <property type="project" value="TreeGrafter"/>
</dbReference>
<comment type="subcellular location">
    <subcellularLocation>
        <location evidence="1">Membrane</location>
        <topology evidence="1">Multi-pass membrane protein</topology>
    </subcellularLocation>
</comment>
<dbReference type="GO" id="GO:0016020">
    <property type="term" value="C:membrane"/>
    <property type="evidence" value="ECO:0007669"/>
    <property type="project" value="UniProtKB-SubCell"/>
</dbReference>
<evidence type="ECO:0000259" key="8">
    <source>
        <dbReference type="PROSITE" id="PS50850"/>
    </source>
</evidence>
<dbReference type="EMBL" id="LT598477">
    <property type="protein sequence ID" value="SCU94985.1"/>
    <property type="molecule type" value="Genomic_DNA"/>
</dbReference>
<dbReference type="InterPro" id="IPR005828">
    <property type="entry name" value="MFS_sugar_transport-like"/>
</dbReference>
<evidence type="ECO:0000256" key="2">
    <source>
        <dbReference type="ARBA" id="ARBA00010992"/>
    </source>
</evidence>
<feature type="transmembrane region" description="Helical" evidence="7">
    <location>
        <begin position="175"/>
        <end position="198"/>
    </location>
</feature>
<feature type="transmembrane region" description="Helical" evidence="7">
    <location>
        <begin position="141"/>
        <end position="163"/>
    </location>
</feature>
<dbReference type="OrthoDB" id="5290825at2759"/>
<feature type="transmembrane region" description="Helical" evidence="7">
    <location>
        <begin position="329"/>
        <end position="352"/>
    </location>
</feature>
<reference evidence="10" key="1">
    <citation type="submission" date="2016-03" db="EMBL/GenBank/DDBJ databases">
        <authorList>
            <person name="Devillers Hugo."/>
        </authorList>
    </citation>
    <scope>NUCLEOTIDE SEQUENCE [LARGE SCALE GENOMIC DNA]</scope>
</reference>
<dbReference type="Proteomes" id="UP000191144">
    <property type="component" value="Chromosome F"/>
</dbReference>
<feature type="transmembrane region" description="Helical" evidence="7">
    <location>
        <begin position="364"/>
        <end position="386"/>
    </location>
</feature>
<dbReference type="InterPro" id="IPR005829">
    <property type="entry name" value="Sugar_transporter_CS"/>
</dbReference>
<dbReference type="GO" id="GO:1904679">
    <property type="term" value="P:myo-inositol import across plasma membrane"/>
    <property type="evidence" value="ECO:0007669"/>
    <property type="project" value="TreeGrafter"/>
</dbReference>
<evidence type="ECO:0000256" key="5">
    <source>
        <dbReference type="ARBA" id="ARBA00022989"/>
    </source>
</evidence>
<keyword evidence="4 7" id="KW-0812">Transmembrane</keyword>
<feature type="domain" description="Major facilitator superfamily (MFS) profile" evidence="8">
    <location>
        <begin position="47"/>
        <end position="509"/>
    </location>
</feature>
<protein>
    <submittedName>
        <fullName evidence="9">LAME_0F10220g1_1</fullName>
    </submittedName>
</protein>
<evidence type="ECO:0000256" key="6">
    <source>
        <dbReference type="ARBA" id="ARBA00023136"/>
    </source>
</evidence>